<dbReference type="Proteomes" id="UP000095495">
    <property type="component" value="Unassembled WGS sequence"/>
</dbReference>
<evidence type="ECO:0000256" key="3">
    <source>
        <dbReference type="ARBA" id="ARBA00022475"/>
    </source>
</evidence>
<feature type="transmembrane region" description="Helical" evidence="7">
    <location>
        <begin position="508"/>
        <end position="528"/>
    </location>
</feature>
<comment type="similarity">
    <text evidence="2">Belongs to the peptide transporter carbon starvation (CstA) (TC 2.A.114) family.</text>
</comment>
<name>A0A173R4K2_9FIRM</name>
<gene>
    <name evidence="9" type="primary">cstA</name>
    <name evidence="9" type="ORF">ERS852420_00264</name>
</gene>
<evidence type="ECO:0000256" key="1">
    <source>
        <dbReference type="ARBA" id="ARBA00004651"/>
    </source>
</evidence>
<feature type="transmembrane region" description="Helical" evidence="7">
    <location>
        <begin position="21"/>
        <end position="40"/>
    </location>
</feature>
<dbReference type="Pfam" id="PF02554">
    <property type="entry name" value="CstA"/>
    <property type="match status" value="2"/>
</dbReference>
<proteinExistence type="inferred from homology"/>
<evidence type="ECO:0000259" key="8">
    <source>
        <dbReference type="Pfam" id="PF02554"/>
    </source>
</evidence>
<evidence type="ECO:0000256" key="7">
    <source>
        <dbReference type="SAM" id="Phobius"/>
    </source>
</evidence>
<keyword evidence="4 7" id="KW-0812">Transmembrane</keyword>
<reference evidence="9 10" key="1">
    <citation type="submission" date="2015-09" db="EMBL/GenBank/DDBJ databases">
        <authorList>
            <consortium name="Pathogen Informatics"/>
        </authorList>
    </citation>
    <scope>NUCLEOTIDE SEQUENCE [LARGE SCALE GENOMIC DNA]</scope>
    <source>
        <strain evidence="9 10">2789STDY5608863</strain>
    </source>
</reference>
<feature type="transmembrane region" description="Helical" evidence="7">
    <location>
        <begin position="186"/>
        <end position="208"/>
    </location>
</feature>
<feature type="transmembrane region" description="Helical" evidence="7">
    <location>
        <begin position="220"/>
        <end position="241"/>
    </location>
</feature>
<evidence type="ECO:0000313" key="10">
    <source>
        <dbReference type="Proteomes" id="UP000095495"/>
    </source>
</evidence>
<organism evidence="9 10">
    <name type="scientific">Roseburia faecis</name>
    <dbReference type="NCBI Taxonomy" id="301302"/>
    <lineage>
        <taxon>Bacteria</taxon>
        <taxon>Bacillati</taxon>
        <taxon>Bacillota</taxon>
        <taxon>Clostridia</taxon>
        <taxon>Lachnospirales</taxon>
        <taxon>Lachnospiraceae</taxon>
        <taxon>Roseburia</taxon>
    </lineage>
</organism>
<keyword evidence="6 7" id="KW-0472">Membrane</keyword>
<protein>
    <submittedName>
        <fullName evidence="9">Carbon starvation protein A</fullName>
    </submittedName>
</protein>
<keyword evidence="5 7" id="KW-1133">Transmembrane helix</keyword>
<dbReference type="PANTHER" id="PTHR30252:SF0">
    <property type="entry name" value="PEPTIDE TRANSPORTER CSTA"/>
    <property type="match status" value="1"/>
</dbReference>
<feature type="transmembrane region" description="Helical" evidence="7">
    <location>
        <begin position="103"/>
        <end position="127"/>
    </location>
</feature>
<dbReference type="AlphaFoldDB" id="A0A173R4K2"/>
<sequence>MFLSLCKYLRRESPNGEKTMNGLVIVLIAIVVLGAGYLLYGRWLASKWGLDPKAKTPAYTHEDGQDYVPSSKLTVFAHQFSSIAGAGPVTGPILASVFGWVPVLLWLLIGGLFFGAVQDFGALYASVKNEGKSMGMIIEKYIGRTGRKLFMLFCWLFTLLVMAAFTDMVAGTFVGKGVEGMTKATGYANSAAASISMLFIVVAIIFGLIQKKVGKMKEWVRAVVAIALLVVMFIIGMKLPMYATKSTWIYIVMAYLFLASVMPMWLLMEPRDYMTTFMLLGMIIGAVVGVIAEHPTMKLNAFSGFNVDGSYLFPTLFVTIACGAVSGFHSLVSSGTSSKTISNEKDMPMVGYGAMVVESLLGVIALVVVGAVAVNGTKPEGTPFSIFSTGVAGFFEKFGIPVQVATVFMTMCVSALALTSLDSVARIGRMSFQELFYGDTTDTSKMPGWQKVLTNKYFATIITLFFGYLLTLGGYNNIWPLFGSANQLLAALVLIALAVFLKTTGRTGWTLYIPMFVMLAVTFTALIQKTIALVSNISGGQATFLVDGLQFIVAILLMVLGVLVAFSCLKKLFTAKKQEA</sequence>
<feature type="transmembrane region" description="Helical" evidence="7">
    <location>
        <begin position="400"/>
        <end position="421"/>
    </location>
</feature>
<evidence type="ECO:0000256" key="6">
    <source>
        <dbReference type="ARBA" id="ARBA00023136"/>
    </source>
</evidence>
<keyword evidence="3" id="KW-1003">Cell membrane</keyword>
<feature type="transmembrane region" description="Helical" evidence="7">
    <location>
        <begin position="247"/>
        <end position="266"/>
    </location>
</feature>
<dbReference type="EMBL" id="CYXV01000001">
    <property type="protein sequence ID" value="CUM72378.1"/>
    <property type="molecule type" value="Genomic_DNA"/>
</dbReference>
<feature type="transmembrane region" description="Helical" evidence="7">
    <location>
        <begin position="457"/>
        <end position="475"/>
    </location>
</feature>
<dbReference type="GO" id="GO:0009267">
    <property type="term" value="P:cellular response to starvation"/>
    <property type="evidence" value="ECO:0007669"/>
    <property type="project" value="InterPro"/>
</dbReference>
<feature type="domain" description="CstA N-terminal" evidence="8">
    <location>
        <begin position="381"/>
        <end position="525"/>
    </location>
</feature>
<evidence type="ECO:0000313" key="9">
    <source>
        <dbReference type="EMBL" id="CUM72378.1"/>
    </source>
</evidence>
<feature type="transmembrane region" description="Helical" evidence="7">
    <location>
        <begin position="311"/>
        <end position="332"/>
    </location>
</feature>
<accession>A0A173R4K2</accession>
<feature type="domain" description="CstA N-terminal" evidence="8">
    <location>
        <begin position="21"/>
        <end position="372"/>
    </location>
</feature>
<dbReference type="GO" id="GO:0005886">
    <property type="term" value="C:plasma membrane"/>
    <property type="evidence" value="ECO:0007669"/>
    <property type="project" value="UniProtKB-SubCell"/>
</dbReference>
<comment type="subcellular location">
    <subcellularLocation>
        <location evidence="1">Cell membrane</location>
        <topology evidence="1">Multi-pass membrane protein</topology>
    </subcellularLocation>
</comment>
<dbReference type="InterPro" id="IPR003706">
    <property type="entry name" value="CstA_N"/>
</dbReference>
<evidence type="ECO:0000256" key="4">
    <source>
        <dbReference type="ARBA" id="ARBA00022692"/>
    </source>
</evidence>
<feature type="transmembrane region" description="Helical" evidence="7">
    <location>
        <begin position="352"/>
        <end position="374"/>
    </location>
</feature>
<dbReference type="PANTHER" id="PTHR30252">
    <property type="entry name" value="INNER MEMBRANE PEPTIDE TRANSPORTER"/>
    <property type="match status" value="1"/>
</dbReference>
<evidence type="ECO:0000256" key="2">
    <source>
        <dbReference type="ARBA" id="ARBA00007755"/>
    </source>
</evidence>
<evidence type="ECO:0000256" key="5">
    <source>
        <dbReference type="ARBA" id="ARBA00022989"/>
    </source>
</evidence>
<feature type="transmembrane region" description="Helical" evidence="7">
    <location>
        <begin position="148"/>
        <end position="166"/>
    </location>
</feature>
<dbReference type="InterPro" id="IPR051605">
    <property type="entry name" value="CstA"/>
</dbReference>
<feature type="transmembrane region" description="Helical" evidence="7">
    <location>
        <begin position="548"/>
        <end position="569"/>
    </location>
</feature>
<feature type="transmembrane region" description="Helical" evidence="7">
    <location>
        <begin position="273"/>
        <end position="291"/>
    </location>
</feature>
<feature type="transmembrane region" description="Helical" evidence="7">
    <location>
        <begin position="481"/>
        <end position="501"/>
    </location>
</feature>